<name>A0A0C9UIP5_SPHS4</name>
<dbReference type="HOGENOM" id="CLU_1476026_0_0_1"/>
<evidence type="ECO:0000313" key="3">
    <source>
        <dbReference type="Proteomes" id="UP000054279"/>
    </source>
</evidence>
<dbReference type="OrthoDB" id="3171339at2759"/>
<protein>
    <recommendedName>
        <fullName evidence="1">CcmS related domain-containing protein</fullName>
    </recommendedName>
</protein>
<dbReference type="EMBL" id="KN837298">
    <property type="protein sequence ID" value="KIJ28792.1"/>
    <property type="molecule type" value="Genomic_DNA"/>
</dbReference>
<dbReference type="Proteomes" id="UP000054279">
    <property type="component" value="Unassembled WGS sequence"/>
</dbReference>
<reference evidence="2 3" key="1">
    <citation type="submission" date="2014-06" db="EMBL/GenBank/DDBJ databases">
        <title>Evolutionary Origins and Diversification of the Mycorrhizal Mutualists.</title>
        <authorList>
            <consortium name="DOE Joint Genome Institute"/>
            <consortium name="Mycorrhizal Genomics Consortium"/>
            <person name="Kohler A."/>
            <person name="Kuo A."/>
            <person name="Nagy L.G."/>
            <person name="Floudas D."/>
            <person name="Copeland A."/>
            <person name="Barry K.W."/>
            <person name="Cichocki N."/>
            <person name="Veneault-Fourrey C."/>
            <person name="LaButti K."/>
            <person name="Lindquist E.A."/>
            <person name="Lipzen A."/>
            <person name="Lundell T."/>
            <person name="Morin E."/>
            <person name="Murat C."/>
            <person name="Riley R."/>
            <person name="Ohm R."/>
            <person name="Sun H."/>
            <person name="Tunlid A."/>
            <person name="Henrissat B."/>
            <person name="Grigoriev I.V."/>
            <person name="Hibbett D.S."/>
            <person name="Martin F."/>
        </authorList>
    </citation>
    <scope>NUCLEOTIDE SEQUENCE [LARGE SCALE GENOMIC DNA]</scope>
    <source>
        <strain evidence="2 3">SS14</strain>
    </source>
</reference>
<evidence type="ECO:0000259" key="1">
    <source>
        <dbReference type="Pfam" id="PF26617"/>
    </source>
</evidence>
<dbReference type="InterPro" id="IPR058258">
    <property type="entry name" value="CcmS-like"/>
</dbReference>
<proteinExistence type="predicted"/>
<evidence type="ECO:0000313" key="2">
    <source>
        <dbReference type="EMBL" id="KIJ28792.1"/>
    </source>
</evidence>
<accession>A0A0C9UIP5</accession>
<dbReference type="Pfam" id="PF26617">
    <property type="entry name" value="CcmS-like"/>
    <property type="match status" value="1"/>
</dbReference>
<dbReference type="AlphaFoldDB" id="A0A0C9UIP5"/>
<sequence length="183" mass="21421">MEVEAEDPIWMSVSEILAELLWKKRIWPSTIINDQQTRIYWSFDPKKDSRVHSLLTWIGAMGHALATLGVHKFLETGERGALMANATYRHPDYQDEPCFDWVTFEDVVDTHDKILQESMAFYSPENQVLVFIFLLSESGNSMAIWRRKLDTPLHVHNQWHIDLEKTARILSKIKYVITVDLYV</sequence>
<gene>
    <name evidence="2" type="ORF">M422DRAFT_54481</name>
</gene>
<keyword evidence="3" id="KW-1185">Reference proteome</keyword>
<feature type="domain" description="CcmS related" evidence="1">
    <location>
        <begin position="36"/>
        <end position="152"/>
    </location>
</feature>
<organism evidence="2 3">
    <name type="scientific">Sphaerobolus stellatus (strain SS14)</name>
    <dbReference type="NCBI Taxonomy" id="990650"/>
    <lineage>
        <taxon>Eukaryota</taxon>
        <taxon>Fungi</taxon>
        <taxon>Dikarya</taxon>
        <taxon>Basidiomycota</taxon>
        <taxon>Agaricomycotina</taxon>
        <taxon>Agaricomycetes</taxon>
        <taxon>Phallomycetidae</taxon>
        <taxon>Geastrales</taxon>
        <taxon>Sphaerobolaceae</taxon>
        <taxon>Sphaerobolus</taxon>
    </lineage>
</organism>